<evidence type="ECO:0000256" key="5">
    <source>
        <dbReference type="SAM" id="Phobius"/>
    </source>
</evidence>
<evidence type="ECO:0000313" key="7">
    <source>
        <dbReference type="EMBL" id="KZT38861.1"/>
    </source>
</evidence>
<dbReference type="InterPro" id="IPR034164">
    <property type="entry name" value="Pepsin-like_dom"/>
</dbReference>
<dbReference type="Pfam" id="PF00026">
    <property type="entry name" value="Asp"/>
    <property type="match status" value="1"/>
</dbReference>
<feature type="region of interest" description="Disordered" evidence="4">
    <location>
        <begin position="382"/>
        <end position="406"/>
    </location>
</feature>
<dbReference type="GO" id="GO:0004190">
    <property type="term" value="F:aspartic-type endopeptidase activity"/>
    <property type="evidence" value="ECO:0007669"/>
    <property type="project" value="UniProtKB-KW"/>
</dbReference>
<keyword evidence="3" id="KW-0378">Hydrolase</keyword>
<feature type="compositionally biased region" description="Polar residues" evidence="4">
    <location>
        <begin position="384"/>
        <end position="403"/>
    </location>
</feature>
<keyword evidence="2 3" id="KW-0064">Aspartyl protease</keyword>
<dbReference type="InterPro" id="IPR021109">
    <property type="entry name" value="Peptidase_aspartic_dom_sf"/>
</dbReference>
<dbReference type="Gene3D" id="2.40.70.10">
    <property type="entry name" value="Acid Proteases"/>
    <property type="match status" value="2"/>
</dbReference>
<keyword evidence="8" id="KW-1185">Reference proteome</keyword>
<organism evidence="7 8">
    <name type="scientific">Sistotremastrum suecicum HHB10207 ss-3</name>
    <dbReference type="NCBI Taxonomy" id="1314776"/>
    <lineage>
        <taxon>Eukaryota</taxon>
        <taxon>Fungi</taxon>
        <taxon>Dikarya</taxon>
        <taxon>Basidiomycota</taxon>
        <taxon>Agaricomycotina</taxon>
        <taxon>Agaricomycetes</taxon>
        <taxon>Sistotremastrales</taxon>
        <taxon>Sistotremastraceae</taxon>
        <taxon>Sistotremastrum</taxon>
    </lineage>
</organism>
<dbReference type="InterPro" id="IPR001969">
    <property type="entry name" value="Aspartic_peptidase_AS"/>
</dbReference>
<sequence>MTGFGSSAVDDASDVTYTTTMNIGGRDISVLIDTGSSDLWATGQVPNSTPTNFTADVTYAQGDAGGYISIAPVQFAGYTIPDQTYINVTSGDPPSVDGLIGLGPYMGSTIRTTVGNPSADPVLNRIFALNTSTPNFLSFILGRSSGPSQPFSGEITVGEVIEGFEDVTKQPKNEVQVLPTSDSGDQHWALSLDTFTGPDGKSIPYTTTVPDESKPVAVLDSGFSLPQIPGNISDAIYGRVQGAQWLTTSPVGPVWQIPCEQELNISVTIGGKVYPIHPLDVSLEITINPDIPNICVGAFQPSTIGFSNAAQIFDMVLGMSFLRNTYTLINFGDFVDANSSVTADPYIQLLSLTDPGQAHQDFVSTRLNNVDTTSDPQYALLPASEQQSSGTGSPANPNPSNEMTKTKNKITSAGKKIGKVVLIAIVAGAALLLITLLVCFFVCCRKRGGKNQRMMSGLGMSGVGFKGTEVPMPPNQPGMGMGGTYAPISYPAPGSHAPQYGGYGYTQY</sequence>
<dbReference type="EMBL" id="KV428055">
    <property type="protein sequence ID" value="KZT38861.1"/>
    <property type="molecule type" value="Genomic_DNA"/>
</dbReference>
<evidence type="ECO:0000256" key="4">
    <source>
        <dbReference type="SAM" id="MobiDB-lite"/>
    </source>
</evidence>
<evidence type="ECO:0000256" key="2">
    <source>
        <dbReference type="ARBA" id="ARBA00022750"/>
    </source>
</evidence>
<dbReference type="OrthoDB" id="15189at2759"/>
<accession>A0A166DT22</accession>
<keyword evidence="3 7" id="KW-0645">Protease</keyword>
<dbReference type="InterPro" id="IPR033121">
    <property type="entry name" value="PEPTIDASE_A1"/>
</dbReference>
<proteinExistence type="inferred from homology"/>
<name>A0A166DT22_9AGAM</name>
<keyword evidence="5" id="KW-1133">Transmembrane helix</keyword>
<dbReference type="AlphaFoldDB" id="A0A166DT22"/>
<dbReference type="InterPro" id="IPR001461">
    <property type="entry name" value="Aspartic_peptidase_A1"/>
</dbReference>
<evidence type="ECO:0000313" key="8">
    <source>
        <dbReference type="Proteomes" id="UP000076798"/>
    </source>
</evidence>
<feature type="transmembrane region" description="Helical" evidence="5">
    <location>
        <begin position="420"/>
        <end position="444"/>
    </location>
</feature>
<dbReference type="PROSITE" id="PS00141">
    <property type="entry name" value="ASP_PROTEASE"/>
    <property type="match status" value="1"/>
</dbReference>
<gene>
    <name evidence="7" type="ORF">SISSUDRAFT_1046310</name>
</gene>
<keyword evidence="5" id="KW-0472">Membrane</keyword>
<evidence type="ECO:0000259" key="6">
    <source>
        <dbReference type="PROSITE" id="PS51767"/>
    </source>
</evidence>
<evidence type="ECO:0000256" key="3">
    <source>
        <dbReference type="RuleBase" id="RU000454"/>
    </source>
</evidence>
<dbReference type="PANTHER" id="PTHR47966">
    <property type="entry name" value="BETA-SITE APP-CLEAVING ENZYME, ISOFORM A-RELATED"/>
    <property type="match status" value="1"/>
</dbReference>
<dbReference type="STRING" id="1314776.A0A166DT22"/>
<evidence type="ECO:0000256" key="1">
    <source>
        <dbReference type="ARBA" id="ARBA00007447"/>
    </source>
</evidence>
<protein>
    <submittedName>
        <fullName evidence="7">Acid protease</fullName>
    </submittedName>
</protein>
<dbReference type="PROSITE" id="PS51767">
    <property type="entry name" value="PEPTIDASE_A1"/>
    <property type="match status" value="1"/>
</dbReference>
<dbReference type="GO" id="GO:0006508">
    <property type="term" value="P:proteolysis"/>
    <property type="evidence" value="ECO:0007669"/>
    <property type="project" value="UniProtKB-KW"/>
</dbReference>
<comment type="similarity">
    <text evidence="1 3">Belongs to the peptidase A1 family.</text>
</comment>
<keyword evidence="5" id="KW-0812">Transmembrane</keyword>
<dbReference type="Proteomes" id="UP000076798">
    <property type="component" value="Unassembled WGS sequence"/>
</dbReference>
<feature type="domain" description="Peptidase A1" evidence="6">
    <location>
        <begin position="17"/>
        <end position="339"/>
    </location>
</feature>
<dbReference type="SUPFAM" id="SSF50630">
    <property type="entry name" value="Acid proteases"/>
    <property type="match status" value="1"/>
</dbReference>
<dbReference type="PRINTS" id="PR00792">
    <property type="entry name" value="PEPSIN"/>
</dbReference>
<dbReference type="PANTHER" id="PTHR47966:SF51">
    <property type="entry name" value="BETA-SITE APP-CLEAVING ENZYME, ISOFORM A-RELATED"/>
    <property type="match status" value="1"/>
</dbReference>
<dbReference type="CDD" id="cd05471">
    <property type="entry name" value="pepsin_like"/>
    <property type="match status" value="1"/>
</dbReference>
<reference evidence="7 8" key="1">
    <citation type="journal article" date="2016" name="Mol. Biol. Evol.">
        <title>Comparative Genomics of Early-Diverging Mushroom-Forming Fungi Provides Insights into the Origins of Lignocellulose Decay Capabilities.</title>
        <authorList>
            <person name="Nagy L.G."/>
            <person name="Riley R."/>
            <person name="Tritt A."/>
            <person name="Adam C."/>
            <person name="Daum C."/>
            <person name="Floudas D."/>
            <person name="Sun H."/>
            <person name="Yadav J.S."/>
            <person name="Pangilinan J."/>
            <person name="Larsson K.H."/>
            <person name="Matsuura K."/>
            <person name="Barry K."/>
            <person name="Labutti K."/>
            <person name="Kuo R."/>
            <person name="Ohm R.A."/>
            <person name="Bhattacharya S.S."/>
            <person name="Shirouzu T."/>
            <person name="Yoshinaga Y."/>
            <person name="Martin F.M."/>
            <person name="Grigoriev I.V."/>
            <person name="Hibbett D.S."/>
        </authorList>
    </citation>
    <scope>NUCLEOTIDE SEQUENCE [LARGE SCALE GENOMIC DNA]</scope>
    <source>
        <strain evidence="7 8">HHB10207 ss-3</strain>
    </source>
</reference>